<dbReference type="EMBL" id="CAEKKB010000001">
    <property type="protein sequence ID" value="CAB4298012.1"/>
    <property type="molecule type" value="Genomic_DNA"/>
</dbReference>
<feature type="compositionally biased region" description="Basic and acidic residues" evidence="1">
    <location>
        <begin position="1"/>
        <end position="10"/>
    </location>
</feature>
<protein>
    <submittedName>
        <fullName evidence="2">Uncharacterized protein</fullName>
    </submittedName>
</protein>
<proteinExistence type="predicted"/>
<evidence type="ECO:0000313" key="2">
    <source>
        <dbReference type="EMBL" id="CAB4298012.1"/>
    </source>
</evidence>
<dbReference type="AlphaFoldDB" id="A0A6J5WEG4"/>
<evidence type="ECO:0000256" key="1">
    <source>
        <dbReference type="SAM" id="MobiDB-lite"/>
    </source>
</evidence>
<evidence type="ECO:0000313" key="3">
    <source>
        <dbReference type="Proteomes" id="UP000507245"/>
    </source>
</evidence>
<dbReference type="Proteomes" id="UP000507245">
    <property type="component" value="Unassembled WGS sequence"/>
</dbReference>
<keyword evidence="3" id="KW-1185">Reference proteome</keyword>
<sequence length="123" mass="13042">MPTISSHDEDFMGSICNNLEDLGRGEGGGGSLQTDEMRHFPGLLSPAPASLPPIPRGFFSHQHDDALMPSPTGAGQSQKLSSSPDRLPARPNFPPESEIKWNIARDSSRTQNGGATIGCRASS</sequence>
<organism evidence="2 3">
    <name type="scientific">Prunus armeniaca</name>
    <name type="common">Apricot</name>
    <name type="synonym">Armeniaca vulgaris</name>
    <dbReference type="NCBI Taxonomy" id="36596"/>
    <lineage>
        <taxon>Eukaryota</taxon>
        <taxon>Viridiplantae</taxon>
        <taxon>Streptophyta</taxon>
        <taxon>Embryophyta</taxon>
        <taxon>Tracheophyta</taxon>
        <taxon>Spermatophyta</taxon>
        <taxon>Magnoliopsida</taxon>
        <taxon>eudicotyledons</taxon>
        <taxon>Gunneridae</taxon>
        <taxon>Pentapetalae</taxon>
        <taxon>rosids</taxon>
        <taxon>fabids</taxon>
        <taxon>Rosales</taxon>
        <taxon>Rosaceae</taxon>
        <taxon>Amygdaloideae</taxon>
        <taxon>Amygdaleae</taxon>
        <taxon>Prunus</taxon>
    </lineage>
</organism>
<name>A0A6J5WEG4_PRUAR</name>
<feature type="compositionally biased region" description="Polar residues" evidence="1">
    <location>
        <begin position="73"/>
        <end position="84"/>
    </location>
</feature>
<feature type="region of interest" description="Disordered" evidence="1">
    <location>
        <begin position="1"/>
        <end position="123"/>
    </location>
</feature>
<accession>A0A6J5WEG4</accession>
<gene>
    <name evidence="2" type="ORF">ORAREDHAP_LOCUS10133</name>
</gene>
<reference evidence="3" key="1">
    <citation type="journal article" date="2020" name="Genome Biol.">
        <title>Gamete binning: chromosome-level and haplotype-resolved genome assembly enabled by high-throughput single-cell sequencing of gamete genomes.</title>
        <authorList>
            <person name="Campoy J.A."/>
            <person name="Sun H."/>
            <person name="Goel M."/>
            <person name="Jiao W.-B."/>
            <person name="Folz-Donahue K."/>
            <person name="Wang N."/>
            <person name="Rubio M."/>
            <person name="Liu C."/>
            <person name="Kukat C."/>
            <person name="Ruiz D."/>
            <person name="Huettel B."/>
            <person name="Schneeberger K."/>
        </authorList>
    </citation>
    <scope>NUCLEOTIDE SEQUENCE [LARGE SCALE GENOMIC DNA]</scope>
    <source>
        <strain evidence="3">cv. Rojo Pasion</strain>
    </source>
</reference>